<comment type="caution">
    <text evidence="1">The sequence shown here is derived from an EMBL/GenBank/DDBJ whole genome shotgun (WGS) entry which is preliminary data.</text>
</comment>
<keyword evidence="2" id="KW-1185">Reference proteome</keyword>
<sequence>MINDKSKALLEQMRIDADEYFKSLRKKFGSDYRVFADVLDSFDCKSKTEPKSAFRDFWQQKYTSYPIESELCNSAFELFNNLKRFYSGSVFELFKTKQVEWGAPPIRIKREDVPPNSDIEQLEDEVTIYRGLSPDEFASKNFAQSWTIDYEIARRFAHEIYKDKIQGIVVKAVVPRSKVIYFDAKDNEQEVIIEYGAVRTVKKMG</sequence>
<organism evidence="1 2">
    <name type="scientific">Pseudoalteromonas fenneropenaei</name>
    <dbReference type="NCBI Taxonomy" id="1737459"/>
    <lineage>
        <taxon>Bacteria</taxon>
        <taxon>Pseudomonadati</taxon>
        <taxon>Pseudomonadota</taxon>
        <taxon>Gammaproteobacteria</taxon>
        <taxon>Alteromonadales</taxon>
        <taxon>Pseudoalteromonadaceae</taxon>
        <taxon>Pseudoalteromonas</taxon>
    </lineage>
</organism>
<dbReference type="RefSeq" id="WP_377126274.1">
    <property type="nucleotide sequence ID" value="NZ_JBHRSD010000029.1"/>
</dbReference>
<gene>
    <name evidence="1" type="ORF">ACFOEE_15585</name>
</gene>
<accession>A0ABV7CMT8</accession>
<protein>
    <submittedName>
        <fullName evidence="1">Uncharacterized protein</fullName>
    </submittedName>
</protein>
<evidence type="ECO:0000313" key="2">
    <source>
        <dbReference type="Proteomes" id="UP001595453"/>
    </source>
</evidence>
<evidence type="ECO:0000313" key="1">
    <source>
        <dbReference type="EMBL" id="MFC3033940.1"/>
    </source>
</evidence>
<name>A0ABV7CMT8_9GAMM</name>
<dbReference type="EMBL" id="JBHRSD010000029">
    <property type="protein sequence ID" value="MFC3033940.1"/>
    <property type="molecule type" value="Genomic_DNA"/>
</dbReference>
<proteinExistence type="predicted"/>
<dbReference type="Proteomes" id="UP001595453">
    <property type="component" value="Unassembled WGS sequence"/>
</dbReference>
<reference evidence="2" key="1">
    <citation type="journal article" date="2019" name="Int. J. Syst. Evol. Microbiol.">
        <title>The Global Catalogue of Microorganisms (GCM) 10K type strain sequencing project: providing services to taxonomists for standard genome sequencing and annotation.</title>
        <authorList>
            <consortium name="The Broad Institute Genomics Platform"/>
            <consortium name="The Broad Institute Genome Sequencing Center for Infectious Disease"/>
            <person name="Wu L."/>
            <person name="Ma J."/>
        </authorList>
    </citation>
    <scope>NUCLEOTIDE SEQUENCE [LARGE SCALE GENOMIC DNA]</scope>
    <source>
        <strain evidence="2">KCTC 42730</strain>
    </source>
</reference>